<proteinExistence type="predicted"/>
<feature type="compositionally biased region" description="Basic residues" evidence="1">
    <location>
        <begin position="162"/>
        <end position="178"/>
    </location>
</feature>
<feature type="region of interest" description="Disordered" evidence="1">
    <location>
        <begin position="31"/>
        <end position="106"/>
    </location>
</feature>
<evidence type="ECO:0008006" key="4">
    <source>
        <dbReference type="Google" id="ProtNLM"/>
    </source>
</evidence>
<sequence>MLLVMAELSTSIEFVACGQARYFYVQEKTGHSQWTPPTTASASGSPDSTAQTSAGEQSHNELADIASQLAAPPPPPPQTGNESDAAEETTAIQGDEARRSAEEAENLDGMSLDAAEAAFYSSVALSAEPESSTPQEGSGDKKPSSGDTVPEDEVSVPAVPAPKKKKTKVSGRRLKKNRSGACPADQRSTDWCERWQLSQKTSNFRLHEFLLNYDYSLYKNIIKYMKHYSCRVQH</sequence>
<accession>A0AAQ4FKG9</accession>
<organism evidence="2 3">
    <name type="scientific">Amblyomma americanum</name>
    <name type="common">Lone star tick</name>
    <dbReference type="NCBI Taxonomy" id="6943"/>
    <lineage>
        <taxon>Eukaryota</taxon>
        <taxon>Metazoa</taxon>
        <taxon>Ecdysozoa</taxon>
        <taxon>Arthropoda</taxon>
        <taxon>Chelicerata</taxon>
        <taxon>Arachnida</taxon>
        <taxon>Acari</taxon>
        <taxon>Parasitiformes</taxon>
        <taxon>Ixodida</taxon>
        <taxon>Ixodoidea</taxon>
        <taxon>Ixodidae</taxon>
        <taxon>Amblyomminae</taxon>
        <taxon>Amblyomma</taxon>
    </lineage>
</organism>
<feature type="compositionally biased region" description="Polar residues" evidence="1">
    <location>
        <begin position="31"/>
        <end position="57"/>
    </location>
</feature>
<dbReference type="EMBL" id="JARKHS020002107">
    <property type="protein sequence ID" value="KAK8787098.1"/>
    <property type="molecule type" value="Genomic_DNA"/>
</dbReference>
<name>A0AAQ4FKG9_AMBAM</name>
<reference evidence="2 3" key="1">
    <citation type="journal article" date="2023" name="Arcadia Sci">
        <title>De novo assembly of a long-read Amblyomma americanum tick genome.</title>
        <authorList>
            <person name="Chou S."/>
            <person name="Poskanzer K.E."/>
            <person name="Rollins M."/>
            <person name="Thuy-Boun P.S."/>
        </authorList>
    </citation>
    <scope>NUCLEOTIDE SEQUENCE [LARGE SCALE GENOMIC DNA]</scope>
    <source>
        <strain evidence="2">F_SG_1</strain>
        <tissue evidence="2">Salivary glands</tissue>
    </source>
</reference>
<evidence type="ECO:0000313" key="2">
    <source>
        <dbReference type="EMBL" id="KAK8787098.1"/>
    </source>
</evidence>
<dbReference type="AlphaFoldDB" id="A0AAQ4FKG9"/>
<keyword evidence="3" id="KW-1185">Reference proteome</keyword>
<evidence type="ECO:0000313" key="3">
    <source>
        <dbReference type="Proteomes" id="UP001321473"/>
    </source>
</evidence>
<dbReference type="Proteomes" id="UP001321473">
    <property type="component" value="Unassembled WGS sequence"/>
</dbReference>
<feature type="region of interest" description="Disordered" evidence="1">
    <location>
        <begin position="125"/>
        <end position="183"/>
    </location>
</feature>
<gene>
    <name evidence="2" type="ORF">V5799_023127</name>
</gene>
<protein>
    <recommendedName>
        <fullName evidence="4">WW domain-containing protein</fullName>
    </recommendedName>
</protein>
<comment type="caution">
    <text evidence="2">The sequence shown here is derived from an EMBL/GenBank/DDBJ whole genome shotgun (WGS) entry which is preliminary data.</text>
</comment>
<evidence type="ECO:0000256" key="1">
    <source>
        <dbReference type="SAM" id="MobiDB-lite"/>
    </source>
</evidence>